<evidence type="ECO:0000256" key="3">
    <source>
        <dbReference type="ARBA" id="ARBA00001946"/>
    </source>
</evidence>
<keyword evidence="5" id="KW-0479">Metal-binding</keyword>
<dbReference type="EC" id="5.6.2.2" evidence="13"/>
<evidence type="ECO:0000313" key="17">
    <source>
        <dbReference type="EMBL" id="KAG7347009.1"/>
    </source>
</evidence>
<dbReference type="GO" id="GO:0005634">
    <property type="term" value="C:nucleus"/>
    <property type="evidence" value="ECO:0007669"/>
    <property type="project" value="TreeGrafter"/>
</dbReference>
<keyword evidence="9 12" id="KW-0799">Topoisomerase</keyword>
<evidence type="ECO:0000256" key="2">
    <source>
        <dbReference type="ARBA" id="ARBA00001913"/>
    </source>
</evidence>
<feature type="compositionally biased region" description="Acidic residues" evidence="14">
    <location>
        <begin position="1495"/>
        <end position="1508"/>
    </location>
</feature>
<dbReference type="GO" id="GO:0005524">
    <property type="term" value="F:ATP binding"/>
    <property type="evidence" value="ECO:0007669"/>
    <property type="project" value="UniProtKB-UniRule"/>
</dbReference>
<evidence type="ECO:0000256" key="9">
    <source>
        <dbReference type="ARBA" id="ARBA00023029"/>
    </source>
</evidence>
<dbReference type="InterPro" id="IPR050634">
    <property type="entry name" value="DNA_Topoisomerase_II"/>
</dbReference>
<organism evidence="17 18">
    <name type="scientific">Nitzschia inconspicua</name>
    <dbReference type="NCBI Taxonomy" id="303405"/>
    <lineage>
        <taxon>Eukaryota</taxon>
        <taxon>Sar</taxon>
        <taxon>Stramenopiles</taxon>
        <taxon>Ochrophyta</taxon>
        <taxon>Bacillariophyta</taxon>
        <taxon>Bacillariophyceae</taxon>
        <taxon>Bacillariophycidae</taxon>
        <taxon>Bacillariales</taxon>
        <taxon>Bacillariaceae</taxon>
        <taxon>Nitzschia</taxon>
    </lineage>
</organism>
<keyword evidence="6 13" id="KW-0547">Nucleotide-binding</keyword>
<evidence type="ECO:0000256" key="10">
    <source>
        <dbReference type="ARBA" id="ARBA00023125"/>
    </source>
</evidence>
<dbReference type="SMART" id="SM00434">
    <property type="entry name" value="TOP4c"/>
    <property type="match status" value="1"/>
</dbReference>
<feature type="region of interest" description="Disordered" evidence="14">
    <location>
        <begin position="1172"/>
        <end position="1195"/>
    </location>
</feature>
<keyword evidence="7 13" id="KW-0067">ATP-binding</keyword>
<feature type="compositionally biased region" description="Acidic residues" evidence="14">
    <location>
        <begin position="1181"/>
        <end position="1194"/>
    </location>
</feature>
<dbReference type="GO" id="GO:0000712">
    <property type="term" value="P:resolution of meiotic recombination intermediates"/>
    <property type="evidence" value="ECO:0007669"/>
    <property type="project" value="TreeGrafter"/>
</dbReference>
<dbReference type="FunFam" id="3.90.199.10:FF:000002">
    <property type="entry name" value="DNA topoisomerase 2"/>
    <property type="match status" value="1"/>
</dbReference>
<dbReference type="GO" id="GO:0003918">
    <property type="term" value="F:DNA topoisomerase type II (double strand cut, ATP-hydrolyzing) activity"/>
    <property type="evidence" value="ECO:0007669"/>
    <property type="project" value="UniProtKB-UniRule"/>
</dbReference>
<feature type="domain" description="Toprim" evidence="15">
    <location>
        <begin position="511"/>
        <end position="627"/>
    </location>
</feature>
<dbReference type="FunFam" id="3.30.565.10:FF:000004">
    <property type="entry name" value="DNA topoisomerase 2"/>
    <property type="match status" value="1"/>
</dbReference>
<dbReference type="InterPro" id="IPR002205">
    <property type="entry name" value="Topo_IIA_dom_A"/>
</dbReference>
<accession>A0A9K3PJC1</accession>
<comment type="catalytic activity">
    <reaction evidence="1 12 13">
        <text>ATP-dependent breakage, passage and rejoining of double-stranded DNA.</text>
        <dbReference type="EC" id="5.6.2.2"/>
    </reaction>
</comment>
<dbReference type="PANTHER" id="PTHR10169:SF38">
    <property type="entry name" value="DNA TOPOISOMERASE 2"/>
    <property type="match status" value="1"/>
</dbReference>
<feature type="region of interest" description="Disordered" evidence="14">
    <location>
        <begin position="1267"/>
        <end position="1340"/>
    </location>
</feature>
<sequence>MTALDDSDFDMHIDEDSDEDFVSDGEENVAPPSKKGSMKTAPKPSTVGKSKPNPILSPRNANIASVSVKQGEKGETKTIEERYQKKSQREHVLIRPDTYIGSVMPITEEMFVYDAGQDAIVKKEITYTPGLFKIFDEIIVNAADNKQRDPNMDKLEVEIDATANTISVKNNGDGIPIEVHKEHKCYVPTLIFGELLTGSNFDDKEARTTGGRNGYGAKLANIFSTEFIVECCDIKRGLKFKQVFADNMSTRGEATVQNCSAAEKKKGDWTKITFSPDLARFNMKNLDDDTVGLLSRRAYDIAGTMANGRGKKLSVSLNGKKIPVNSFKDYIQLHQGINPPEAFERVDDRWEVGVSHSGIEGSPMQISFVNAIATSKGGNHVTYVADKIVNHLMKTIEKKNKGGAKITKQQVKNHLCIFVNCLVDNPTFDSQTKDNLTTRPKQFKDNKECELSEKFLKQVSKSSIVENVLAFAKYKQSRELKKVGGVKKVKLTGIAKLDDANKAGSAQSSKCTLIITEGDSAKSLAMSGLSVVGRDYYGVYPLKGKPLNVRDATHNQVMANAEVKAIMDILGLKPGVKYTEENIKTLRYGSLMIMADQDHDGSHIKGLVINFIHHFWPSLLDVPGFLKQFITPIVKVTKGKQSKTFFTLPEYESWKESTGNDGKGWKIKYYKGLGTSTASEAKEYFGDLDTHEITFDRLSHDIKVESRENNEDELDFNPEKATSDAMPDRVNSYGGELIDLVFNKRKAEERRTWMTENLAKDIYLDYAVVKQQGSVKYSDFINKEFILFSRSDCDRSIPHVMDGFKPSQRKVLYACIKRKLKDEIKVAQLAGYIGEHSAYHHGEASLHSTIVGMAQQFVGSNNINLLTPSGQFGTRRMGGKDSASPRYIFTMLENITRKIFHPDDDELLNYLSDDGLSIEPDFYMPVIPMILVNGSDGIGTGWSSKIPNYDPRMIITNIRKLMAGEPMVEMQPFYSGFNGEISPDGPGKYQVKGIIERIDATTLEVTELPVRTWTQDFKAMLDTMLVPTGKETSAEIRDFQEFHTDTTVKFVINADEAKIDQWEKIPKGGLYAKFKLISSISTTNMHAFDTDHQIAKYSTPEAILQSFFDLRMEYYHKRKNLMVKKLRRQQAILSNKARFVEEVCSGELVVSSRKKAELLEDLQSRGFELFDDMKDLSSPSDTEEGSEVEEEETSLSDLAKGYEYLLGMKIWSLTFEKAEELRSQLAERTKELKELENTAPSTIWSKDLDAIEEALDVRDLDIAEAEQDEKKAQKKTAKRQATKQKKADDAAAAKKRNTKKTDGRISEDDDGSEDSTTFNDVDINKPTAAACHKPTTKPPVMKAATLKKAVALTKPPIKVAAKSAPKKAKEPARVTVPKLAPTESENNDDIMEISLMDRLKKKSNVTSKGASSSDSSKRPSPKSSEETSAKRAKVTKKKADSRSKKKSIESDDEEEFDFADSESEIGIDVPPPAVAANRSRRAARPTAKKSYVDESFLESDDDGSDSDF</sequence>
<feature type="region of interest" description="Disordered" evidence="14">
    <location>
        <begin position="1"/>
        <end position="59"/>
    </location>
</feature>
<dbReference type="PROSITE" id="PS50880">
    <property type="entry name" value="TOPRIM"/>
    <property type="match status" value="1"/>
</dbReference>
<dbReference type="EMBL" id="JAGRRH010000021">
    <property type="protein sequence ID" value="KAG7347009.1"/>
    <property type="molecule type" value="Genomic_DNA"/>
</dbReference>
<feature type="compositionally biased region" description="Acidic residues" evidence="14">
    <location>
        <begin position="1450"/>
        <end position="1465"/>
    </location>
</feature>
<dbReference type="GO" id="GO:0000819">
    <property type="term" value="P:sister chromatid segregation"/>
    <property type="evidence" value="ECO:0007669"/>
    <property type="project" value="TreeGrafter"/>
</dbReference>
<dbReference type="CDD" id="cd00187">
    <property type="entry name" value="TOP4c"/>
    <property type="match status" value="1"/>
</dbReference>
<evidence type="ECO:0000256" key="4">
    <source>
        <dbReference type="ARBA" id="ARBA00011080"/>
    </source>
</evidence>
<evidence type="ECO:0000313" key="18">
    <source>
        <dbReference type="Proteomes" id="UP000693970"/>
    </source>
</evidence>
<name>A0A9K3PJC1_9STRA</name>
<feature type="active site" description="O-(5'-phospho-DNA)-tyrosine intermediate" evidence="12">
    <location>
        <position position="887"/>
    </location>
</feature>
<comment type="similarity">
    <text evidence="4 13">Belongs to the type II topoisomerase family.</text>
</comment>
<dbReference type="CDD" id="cd16930">
    <property type="entry name" value="HATPase_TopII-like"/>
    <property type="match status" value="1"/>
</dbReference>
<evidence type="ECO:0000256" key="12">
    <source>
        <dbReference type="PROSITE-ProRule" id="PRU01384"/>
    </source>
</evidence>
<dbReference type="GO" id="GO:0046872">
    <property type="term" value="F:metal ion binding"/>
    <property type="evidence" value="ECO:0007669"/>
    <property type="project" value="UniProtKB-KW"/>
</dbReference>
<dbReference type="PANTHER" id="PTHR10169">
    <property type="entry name" value="DNA TOPOISOMERASE/GYRASE"/>
    <property type="match status" value="1"/>
</dbReference>
<dbReference type="CDD" id="cd03481">
    <property type="entry name" value="TopoIIA_Trans_ScTopoIIA"/>
    <property type="match status" value="1"/>
</dbReference>
<evidence type="ECO:0000256" key="14">
    <source>
        <dbReference type="SAM" id="MobiDB-lite"/>
    </source>
</evidence>
<dbReference type="InterPro" id="IPR001241">
    <property type="entry name" value="Topo_IIA"/>
</dbReference>
<feature type="region of interest" description="Disordered" evidence="14">
    <location>
        <begin position="1359"/>
        <end position="1508"/>
    </location>
</feature>
<dbReference type="GO" id="GO:0006265">
    <property type="term" value="P:DNA topological change"/>
    <property type="evidence" value="ECO:0007669"/>
    <property type="project" value="UniProtKB-UniRule"/>
</dbReference>
<dbReference type="FunFam" id="3.40.50.670:FF:000001">
    <property type="entry name" value="DNA topoisomerase 2"/>
    <property type="match status" value="1"/>
</dbReference>
<dbReference type="Pfam" id="PF02518">
    <property type="entry name" value="HATPase_c"/>
    <property type="match status" value="1"/>
</dbReference>
<evidence type="ECO:0000256" key="1">
    <source>
        <dbReference type="ARBA" id="ARBA00000185"/>
    </source>
</evidence>
<reference evidence="17" key="2">
    <citation type="submission" date="2021-04" db="EMBL/GenBank/DDBJ databases">
        <authorList>
            <person name="Podell S."/>
        </authorList>
    </citation>
    <scope>NUCLEOTIDE SEQUENCE</scope>
    <source>
        <strain evidence="17">Hildebrandi</strain>
    </source>
</reference>
<dbReference type="Proteomes" id="UP000693970">
    <property type="component" value="Unassembled WGS sequence"/>
</dbReference>
<evidence type="ECO:0000256" key="13">
    <source>
        <dbReference type="RuleBase" id="RU362094"/>
    </source>
</evidence>
<protein>
    <recommendedName>
        <fullName evidence="13">DNA topoisomerase 2</fullName>
        <ecNumber evidence="13">5.6.2.2</ecNumber>
    </recommendedName>
</protein>
<evidence type="ECO:0000256" key="5">
    <source>
        <dbReference type="ARBA" id="ARBA00022723"/>
    </source>
</evidence>
<dbReference type="Pfam" id="PF00204">
    <property type="entry name" value="DNA_gyraseB"/>
    <property type="match status" value="1"/>
</dbReference>
<reference evidence="17" key="1">
    <citation type="journal article" date="2021" name="Sci. Rep.">
        <title>Diploid genomic architecture of Nitzschia inconspicua, an elite biomass production diatom.</title>
        <authorList>
            <person name="Oliver A."/>
            <person name="Podell S."/>
            <person name="Pinowska A."/>
            <person name="Traller J.C."/>
            <person name="Smith S.R."/>
            <person name="McClure R."/>
            <person name="Beliaev A."/>
            <person name="Bohutskyi P."/>
            <person name="Hill E.A."/>
            <person name="Rabines A."/>
            <person name="Zheng H."/>
            <person name="Allen L.Z."/>
            <person name="Kuo A."/>
            <person name="Grigoriev I.V."/>
            <person name="Allen A.E."/>
            <person name="Hazlebeck D."/>
            <person name="Allen E.E."/>
        </authorList>
    </citation>
    <scope>NUCLEOTIDE SEQUENCE</scope>
    <source>
        <strain evidence="17">Hildebrandi</strain>
    </source>
</reference>
<dbReference type="SMART" id="SM00433">
    <property type="entry name" value="TOP2c"/>
    <property type="match status" value="1"/>
</dbReference>
<evidence type="ECO:0000256" key="7">
    <source>
        <dbReference type="ARBA" id="ARBA00022840"/>
    </source>
</evidence>
<dbReference type="FunFam" id="3.30.1360.40:FF:000003">
    <property type="entry name" value="DNA topoisomerase 2"/>
    <property type="match status" value="1"/>
</dbReference>
<evidence type="ECO:0000256" key="11">
    <source>
        <dbReference type="ARBA" id="ARBA00023235"/>
    </source>
</evidence>
<dbReference type="Pfam" id="PF00521">
    <property type="entry name" value="DNA_topoisoIV"/>
    <property type="match status" value="1"/>
</dbReference>
<comment type="cofactor">
    <cofactor evidence="3">
        <name>Mg(2+)</name>
        <dbReference type="ChEBI" id="CHEBI:18420"/>
    </cofactor>
</comment>
<dbReference type="Pfam" id="PF16898">
    <property type="entry name" value="TOPRIM_C"/>
    <property type="match status" value="2"/>
</dbReference>
<dbReference type="PROSITE" id="PS52040">
    <property type="entry name" value="TOPO_IIA"/>
    <property type="match status" value="1"/>
</dbReference>
<dbReference type="PROSITE" id="PS00177">
    <property type="entry name" value="TOPOISOMERASE_II"/>
    <property type="match status" value="1"/>
</dbReference>
<comment type="function">
    <text evidence="13">Control of topological states of DNA by transient breakage and subsequent rejoining of DNA strands. Topoisomerase II makes double-strand breaks.</text>
</comment>
<dbReference type="CDD" id="cd03365">
    <property type="entry name" value="TOPRIM_TopoIIA"/>
    <property type="match status" value="1"/>
</dbReference>
<dbReference type="InterPro" id="IPR003594">
    <property type="entry name" value="HATPase_dom"/>
</dbReference>
<feature type="region of interest" description="Disordered" evidence="14">
    <location>
        <begin position="709"/>
        <end position="728"/>
    </location>
</feature>
<feature type="compositionally biased region" description="Acidic residues" evidence="14">
    <location>
        <begin position="15"/>
        <end position="27"/>
    </location>
</feature>
<evidence type="ECO:0000259" key="15">
    <source>
        <dbReference type="PROSITE" id="PS50880"/>
    </source>
</evidence>
<dbReference type="FunFam" id="3.30.230.10:FF:000008">
    <property type="entry name" value="DNA topoisomerase 2"/>
    <property type="match status" value="1"/>
</dbReference>
<feature type="domain" description="Topo IIA-type catalytic" evidence="16">
    <location>
        <begin position="797"/>
        <end position="1248"/>
    </location>
</feature>
<dbReference type="InterPro" id="IPR006171">
    <property type="entry name" value="TOPRIM_dom"/>
</dbReference>
<dbReference type="InterPro" id="IPR018522">
    <property type="entry name" value="TopoIIA_CS"/>
</dbReference>
<dbReference type="FunFam" id="3.30.1490.30:FF:000001">
    <property type="entry name" value="DNA topoisomerase 2"/>
    <property type="match status" value="1"/>
</dbReference>
<keyword evidence="8" id="KW-0460">Magnesium</keyword>
<keyword evidence="18" id="KW-1185">Reference proteome</keyword>
<dbReference type="OrthoDB" id="276498at2759"/>
<comment type="cofactor">
    <cofactor evidence="2">
        <name>Ca(2+)</name>
        <dbReference type="ChEBI" id="CHEBI:29108"/>
    </cofactor>
</comment>
<evidence type="ECO:0000256" key="8">
    <source>
        <dbReference type="ARBA" id="ARBA00022842"/>
    </source>
</evidence>
<dbReference type="InterPro" id="IPR034157">
    <property type="entry name" value="TOPRIM_TopoII"/>
</dbReference>
<evidence type="ECO:0000259" key="16">
    <source>
        <dbReference type="PROSITE" id="PS52040"/>
    </source>
</evidence>
<proteinExistence type="inferred from homology"/>
<feature type="compositionally biased region" description="Basic and acidic residues" evidence="14">
    <location>
        <begin position="1437"/>
        <end position="1449"/>
    </location>
</feature>
<gene>
    <name evidence="17" type="ORF">IV203_006078</name>
</gene>
<keyword evidence="10 12" id="KW-0238">DNA-binding</keyword>
<dbReference type="GO" id="GO:0003677">
    <property type="term" value="F:DNA binding"/>
    <property type="evidence" value="ECO:0007669"/>
    <property type="project" value="UniProtKB-UniRule"/>
</dbReference>
<comment type="caution">
    <text evidence="17">The sequence shown here is derived from an EMBL/GenBank/DDBJ whole genome shotgun (WGS) entry which is preliminary data.</text>
</comment>
<keyword evidence="11 12" id="KW-0413">Isomerase</keyword>
<dbReference type="InterPro" id="IPR013506">
    <property type="entry name" value="Topo_IIA_bsu_dom2"/>
</dbReference>
<feature type="compositionally biased region" description="Basic residues" evidence="14">
    <location>
        <begin position="1478"/>
        <end position="1487"/>
    </location>
</feature>
<dbReference type="Pfam" id="PF01751">
    <property type="entry name" value="Toprim"/>
    <property type="match status" value="1"/>
</dbReference>
<comment type="subunit">
    <text evidence="13">Homodimer.</text>
</comment>
<feature type="compositionally biased region" description="Basic residues" evidence="14">
    <location>
        <begin position="1272"/>
        <end position="1284"/>
    </location>
</feature>
<dbReference type="InterPro" id="IPR031660">
    <property type="entry name" value="TOPRIM_C"/>
</dbReference>
<evidence type="ECO:0000256" key="6">
    <source>
        <dbReference type="ARBA" id="ARBA00022741"/>
    </source>
</evidence>